<sequence>MESSLYHLFSWWNNNERNSLISEHGGTLRSLTTDGALTPRRLKEVIKGHVHRCKADIDFLEEEYPAYPTTINDEILHEHVERVGKLLLGPKNVTTANKVMAGEDFGFYQEVIPGVMFRIGIRNEDLGSVHSPHSPHFFLDEDVLPLGVALHTTLAEIYLNDQWESVDKKDIHIESQGAL</sequence>
<dbReference type="Proteomes" id="UP000631114">
    <property type="component" value="Unassembled WGS sequence"/>
</dbReference>
<dbReference type="AlphaFoldDB" id="A0A835LSH5"/>
<organism evidence="1 2">
    <name type="scientific">Coptis chinensis</name>
    <dbReference type="NCBI Taxonomy" id="261450"/>
    <lineage>
        <taxon>Eukaryota</taxon>
        <taxon>Viridiplantae</taxon>
        <taxon>Streptophyta</taxon>
        <taxon>Embryophyta</taxon>
        <taxon>Tracheophyta</taxon>
        <taxon>Spermatophyta</taxon>
        <taxon>Magnoliopsida</taxon>
        <taxon>Ranunculales</taxon>
        <taxon>Ranunculaceae</taxon>
        <taxon>Coptidoideae</taxon>
        <taxon>Coptis</taxon>
    </lineage>
</organism>
<gene>
    <name evidence="1" type="ORF">IFM89_022947</name>
</gene>
<dbReference type="PANTHER" id="PTHR11014:SF140">
    <property type="entry name" value="IAA-AMINO ACID HYDROLASE ILR1-LIKE 3"/>
    <property type="match status" value="1"/>
</dbReference>
<dbReference type="PANTHER" id="PTHR11014">
    <property type="entry name" value="PEPTIDASE M20 FAMILY MEMBER"/>
    <property type="match status" value="1"/>
</dbReference>
<dbReference type="SUPFAM" id="SSF53187">
    <property type="entry name" value="Zn-dependent exopeptidases"/>
    <property type="match status" value="1"/>
</dbReference>
<dbReference type="InterPro" id="IPR002933">
    <property type="entry name" value="Peptidase_M20"/>
</dbReference>
<dbReference type="InterPro" id="IPR017439">
    <property type="entry name" value="Amidohydrolase"/>
</dbReference>
<dbReference type="Gene3D" id="3.40.630.10">
    <property type="entry name" value="Zn peptidases"/>
    <property type="match status" value="1"/>
</dbReference>
<dbReference type="GO" id="GO:0016787">
    <property type="term" value="F:hydrolase activity"/>
    <property type="evidence" value="ECO:0007669"/>
    <property type="project" value="InterPro"/>
</dbReference>
<proteinExistence type="predicted"/>
<protein>
    <submittedName>
        <fullName evidence="1">Uncharacterized protein</fullName>
    </submittedName>
</protein>
<keyword evidence="2" id="KW-1185">Reference proteome</keyword>
<evidence type="ECO:0000313" key="1">
    <source>
        <dbReference type="EMBL" id="KAF9601779.1"/>
    </source>
</evidence>
<dbReference type="OrthoDB" id="6119954at2759"/>
<accession>A0A835LSH5</accession>
<comment type="caution">
    <text evidence="1">The sequence shown here is derived from an EMBL/GenBank/DDBJ whole genome shotgun (WGS) entry which is preliminary data.</text>
</comment>
<dbReference type="EMBL" id="JADFTS010000006">
    <property type="protein sequence ID" value="KAF9601779.1"/>
    <property type="molecule type" value="Genomic_DNA"/>
</dbReference>
<reference evidence="1 2" key="1">
    <citation type="submission" date="2020-10" db="EMBL/GenBank/DDBJ databases">
        <title>The Coptis chinensis genome and diversification of protoberbering-type alkaloids.</title>
        <authorList>
            <person name="Wang B."/>
            <person name="Shu S."/>
            <person name="Song C."/>
            <person name="Liu Y."/>
        </authorList>
    </citation>
    <scope>NUCLEOTIDE SEQUENCE [LARGE SCALE GENOMIC DNA]</scope>
    <source>
        <strain evidence="1">HL-2020</strain>
        <tissue evidence="1">Leaf</tissue>
    </source>
</reference>
<evidence type="ECO:0000313" key="2">
    <source>
        <dbReference type="Proteomes" id="UP000631114"/>
    </source>
</evidence>
<dbReference type="Pfam" id="PF01546">
    <property type="entry name" value="Peptidase_M20"/>
    <property type="match status" value="1"/>
</dbReference>
<name>A0A835LSH5_9MAGN</name>